<keyword evidence="3" id="KW-1185">Reference proteome</keyword>
<proteinExistence type="predicted"/>
<dbReference type="AlphaFoldDB" id="A0A1H6F9X8"/>
<feature type="domain" description="PAS" evidence="1">
    <location>
        <begin position="264"/>
        <end position="337"/>
    </location>
</feature>
<reference evidence="2 3" key="1">
    <citation type="submission" date="2016-10" db="EMBL/GenBank/DDBJ databases">
        <authorList>
            <person name="de Groot N.N."/>
        </authorList>
    </citation>
    <scope>NUCLEOTIDE SEQUENCE [LARGE SCALE GENOMIC DNA]</scope>
    <source>
        <strain evidence="2">MBHS1</strain>
    </source>
</reference>
<sequence length="767" mass="88936">MNADFFQHSAALFATLDLQGRFLQYSETWASLLHSETLNFSGSSLSALLLPEDEPVFRQIWQQLPEQQLQTLRACLQDKNTDIHPVFWQLHWLEAEQCVYVTGIPETVEQDYSNLAISTAVKPCDIEPCTTPGKQLWQMPDLMEMMFNQISAGIVLLNAQGKIICLNPAFLDIFGYTKESDLLDRQLLSLFPDYLYGQVRQAWYELVKDQQSFPRNWVMQHHYQGLFEAEIEVSYLQHQGANIILMLFRDVTIYKQTLRLAQENESRMQLVLSNLPIMVDALDENGVFVLWNLECERVTGYTADEILDNPDALRLLYPNPDLRDKMKGALHRVMESEPGYYQGQWLTHCKDGSYKTISWAVNSAIRIPGFAVWGIGEDLTEQKQAQRQLKENEQRLSEAVDKLPIMVDALDEKGNIVLWNKECERVTGYAAIEMLNNPQALHWLYPDASYRENMKTAVKKVLDTDPGYRRGEWKTHCKDGSVKLIAWAVNSEIKFPGYAVWGIGEDVTQRDQAIYQLQENETRLRLLVENMPIMLMAFNQKQDIVMWNRQCENITGYAAEQILENPNALAHLYPQIEYRFYREDPLHYNIGESWEMELVCSDGKHRTIKWSDASRHITISGWAKWIVGEDITDKKQKQLAVKENLSLLSMALGNVESGVCITDSRQNIVYINQHYAQLHGYSTDELLDTALKTIMPVDSHGFVYRHYFSFINGAHGNFYHEKQRCLHRDGHFFELDLDVHRFAHDQRQQSYVIWLSRCSSNKKSRKK</sequence>
<feature type="domain" description="PAS" evidence="1">
    <location>
        <begin position="644"/>
        <end position="698"/>
    </location>
</feature>
<dbReference type="InterPro" id="IPR000014">
    <property type="entry name" value="PAS"/>
</dbReference>
<dbReference type="Gene3D" id="3.30.450.20">
    <property type="entry name" value="PAS domain"/>
    <property type="match status" value="6"/>
</dbReference>
<feature type="domain" description="PAS" evidence="1">
    <location>
        <begin position="139"/>
        <end position="210"/>
    </location>
</feature>
<dbReference type="Proteomes" id="UP000236724">
    <property type="component" value="Unassembled WGS sequence"/>
</dbReference>
<dbReference type="Pfam" id="PF13426">
    <property type="entry name" value="PAS_9"/>
    <property type="match status" value="1"/>
</dbReference>
<dbReference type="SMART" id="SM00091">
    <property type="entry name" value="PAS"/>
    <property type="match status" value="6"/>
</dbReference>
<dbReference type="GO" id="GO:0016301">
    <property type="term" value="F:kinase activity"/>
    <property type="evidence" value="ECO:0007669"/>
    <property type="project" value="UniProtKB-KW"/>
</dbReference>
<dbReference type="InterPro" id="IPR013767">
    <property type="entry name" value="PAS_fold"/>
</dbReference>
<organism evidence="2 3">
    <name type="scientific">Candidatus Venteria ishoeyi</name>
    <dbReference type="NCBI Taxonomy" id="1899563"/>
    <lineage>
        <taxon>Bacteria</taxon>
        <taxon>Pseudomonadati</taxon>
        <taxon>Pseudomonadota</taxon>
        <taxon>Gammaproteobacteria</taxon>
        <taxon>Thiotrichales</taxon>
        <taxon>Thiotrichaceae</taxon>
        <taxon>Venteria</taxon>
    </lineage>
</organism>
<dbReference type="NCBIfam" id="TIGR00229">
    <property type="entry name" value="sensory_box"/>
    <property type="match status" value="5"/>
</dbReference>
<evidence type="ECO:0000313" key="3">
    <source>
        <dbReference type="Proteomes" id="UP000236724"/>
    </source>
</evidence>
<dbReference type="PANTHER" id="PTHR44757">
    <property type="entry name" value="DIGUANYLATE CYCLASE DGCP"/>
    <property type="match status" value="1"/>
</dbReference>
<dbReference type="GO" id="GO:0006355">
    <property type="term" value="P:regulation of DNA-templated transcription"/>
    <property type="evidence" value="ECO:0007669"/>
    <property type="project" value="InterPro"/>
</dbReference>
<dbReference type="Pfam" id="PF00989">
    <property type="entry name" value="PAS"/>
    <property type="match status" value="3"/>
</dbReference>
<keyword evidence="2" id="KW-0808">Transferase</keyword>
<dbReference type="SUPFAM" id="SSF55785">
    <property type="entry name" value="PYP-like sensor domain (PAS domain)"/>
    <property type="match status" value="6"/>
</dbReference>
<dbReference type="Pfam" id="PF13188">
    <property type="entry name" value="PAS_8"/>
    <property type="match status" value="1"/>
</dbReference>
<feature type="domain" description="PAS" evidence="1">
    <location>
        <begin position="520"/>
        <end position="575"/>
    </location>
</feature>
<evidence type="ECO:0000313" key="2">
    <source>
        <dbReference type="EMBL" id="SEH06910.1"/>
    </source>
</evidence>
<name>A0A1H6F9X8_9GAMM</name>
<feature type="domain" description="PAS" evidence="1">
    <location>
        <begin position="392"/>
        <end position="447"/>
    </location>
</feature>
<evidence type="ECO:0000259" key="1">
    <source>
        <dbReference type="PROSITE" id="PS50112"/>
    </source>
</evidence>
<dbReference type="InterPro" id="IPR035965">
    <property type="entry name" value="PAS-like_dom_sf"/>
</dbReference>
<gene>
    <name evidence="2" type="ORF">MBHS_02776</name>
</gene>
<dbReference type="EMBL" id="FMSV02000511">
    <property type="protein sequence ID" value="SEH06910.1"/>
    <property type="molecule type" value="Genomic_DNA"/>
</dbReference>
<dbReference type="RefSeq" id="WP_103920627.1">
    <property type="nucleotide sequence ID" value="NZ_FMSV02000511.1"/>
</dbReference>
<dbReference type="PROSITE" id="PS50112">
    <property type="entry name" value="PAS"/>
    <property type="match status" value="5"/>
</dbReference>
<dbReference type="InterPro" id="IPR052155">
    <property type="entry name" value="Biofilm_reg_signaling"/>
</dbReference>
<accession>A0A1H6F9X8</accession>
<dbReference type="CDD" id="cd00130">
    <property type="entry name" value="PAS"/>
    <property type="match status" value="5"/>
</dbReference>
<dbReference type="OrthoDB" id="6433966at2"/>
<protein>
    <submittedName>
        <fullName evidence="2">Sensory histidine kinase AtoS</fullName>
    </submittedName>
</protein>
<keyword evidence="2" id="KW-0418">Kinase</keyword>
<dbReference type="PANTHER" id="PTHR44757:SF2">
    <property type="entry name" value="BIOFILM ARCHITECTURE MAINTENANCE PROTEIN MBAA"/>
    <property type="match status" value="1"/>
</dbReference>